<keyword evidence="1" id="KW-0472">Membrane</keyword>
<organism evidence="2 4">
    <name type="scientific">Didymodactylos carnosus</name>
    <dbReference type="NCBI Taxonomy" id="1234261"/>
    <lineage>
        <taxon>Eukaryota</taxon>
        <taxon>Metazoa</taxon>
        <taxon>Spiralia</taxon>
        <taxon>Gnathifera</taxon>
        <taxon>Rotifera</taxon>
        <taxon>Eurotatoria</taxon>
        <taxon>Bdelloidea</taxon>
        <taxon>Philodinida</taxon>
        <taxon>Philodinidae</taxon>
        <taxon>Didymodactylos</taxon>
    </lineage>
</organism>
<dbReference type="Proteomes" id="UP000681722">
    <property type="component" value="Unassembled WGS sequence"/>
</dbReference>
<comment type="caution">
    <text evidence="2">The sequence shown here is derived from an EMBL/GenBank/DDBJ whole genome shotgun (WGS) entry which is preliminary data.</text>
</comment>
<evidence type="ECO:0000313" key="3">
    <source>
        <dbReference type="EMBL" id="CAF3880260.1"/>
    </source>
</evidence>
<evidence type="ECO:0000256" key="1">
    <source>
        <dbReference type="SAM" id="Phobius"/>
    </source>
</evidence>
<evidence type="ECO:0000313" key="2">
    <source>
        <dbReference type="EMBL" id="CAF1116311.1"/>
    </source>
</evidence>
<feature type="transmembrane region" description="Helical" evidence="1">
    <location>
        <begin position="89"/>
        <end position="111"/>
    </location>
</feature>
<keyword evidence="1" id="KW-1133">Transmembrane helix</keyword>
<name>A0A814Q9R8_9BILA</name>
<dbReference type="AlphaFoldDB" id="A0A814Q9R8"/>
<proteinExistence type="predicted"/>
<reference evidence="2" key="1">
    <citation type="submission" date="2021-02" db="EMBL/GenBank/DDBJ databases">
        <authorList>
            <person name="Nowell W R."/>
        </authorList>
    </citation>
    <scope>NUCLEOTIDE SEQUENCE</scope>
</reference>
<sequence length="121" mass="14084">MHRKCSSVLAVVSQHSVCLPNELNQTMNWKYNLINETQEQHPCTPSLEKYVFLHLKFDIYWIFHAIQRAEKNGDISTVPLSTILDNYKYFSWISLIVQLFIVISISVSYMYDNGLSVASHE</sequence>
<dbReference type="OrthoDB" id="19473at2759"/>
<accession>A0A814Q9R8</accession>
<protein>
    <submittedName>
        <fullName evidence="2">Uncharacterized protein</fullName>
    </submittedName>
</protein>
<gene>
    <name evidence="2" type="ORF">GPM918_LOCUS19472</name>
    <name evidence="3" type="ORF">SRO942_LOCUS19474</name>
</gene>
<dbReference type="Proteomes" id="UP000663829">
    <property type="component" value="Unassembled WGS sequence"/>
</dbReference>
<keyword evidence="4" id="KW-1185">Reference proteome</keyword>
<dbReference type="EMBL" id="CAJOBC010005918">
    <property type="protein sequence ID" value="CAF3880260.1"/>
    <property type="molecule type" value="Genomic_DNA"/>
</dbReference>
<evidence type="ECO:0000313" key="4">
    <source>
        <dbReference type="Proteomes" id="UP000663829"/>
    </source>
</evidence>
<dbReference type="EMBL" id="CAJNOQ010005917">
    <property type="protein sequence ID" value="CAF1116311.1"/>
    <property type="molecule type" value="Genomic_DNA"/>
</dbReference>
<keyword evidence="1" id="KW-0812">Transmembrane</keyword>